<evidence type="ECO:0000313" key="2">
    <source>
        <dbReference type="Proteomes" id="UP001303946"/>
    </source>
</evidence>
<proteinExistence type="predicted"/>
<dbReference type="PANTHER" id="PTHR36931:SF1">
    <property type="entry name" value="UPF0153 PROTEIN YEIW"/>
    <property type="match status" value="1"/>
</dbReference>
<gene>
    <name evidence="1" type="ORF">RXV79_25930</name>
</gene>
<reference evidence="1 2" key="1">
    <citation type="submission" date="2023-10" db="EMBL/GenBank/DDBJ databases">
        <title>Bacteria for the degradation of biodegradable plastic PBAT(Polybutylene adipate terephthalate).</title>
        <authorList>
            <person name="Weon H.-Y."/>
            <person name="Yeon J."/>
        </authorList>
    </citation>
    <scope>NUCLEOTIDE SEQUENCE [LARGE SCALE GENOMIC DNA]</scope>
    <source>
        <strain evidence="1 2">SBD 7-3</strain>
    </source>
</reference>
<keyword evidence="2" id="KW-1185">Reference proteome</keyword>
<dbReference type="InterPro" id="IPR052572">
    <property type="entry name" value="UPF0153_domain"/>
</dbReference>
<dbReference type="RefSeq" id="WP_316701053.1">
    <property type="nucleotide sequence ID" value="NZ_CP136336.1"/>
</dbReference>
<sequence>MNCRPGCGACCIAPSISSPIPGMPLVNGISKPAGVRCLHLTPDNACAIFGHPDRPAVCSSLQPSTEMCGDTREQAMRWLGHVEEQTAP</sequence>
<dbReference type="PANTHER" id="PTHR36931">
    <property type="entry name" value="UPF0153 PROTEIN YEIW"/>
    <property type="match status" value="1"/>
</dbReference>
<protein>
    <submittedName>
        <fullName evidence="1">YkgJ family cysteine cluster protein</fullName>
    </submittedName>
</protein>
<dbReference type="InterPro" id="IPR005358">
    <property type="entry name" value="Puta_zinc/iron-chelating_dom"/>
</dbReference>
<dbReference type="Proteomes" id="UP001303946">
    <property type="component" value="Chromosome"/>
</dbReference>
<dbReference type="Pfam" id="PF03692">
    <property type="entry name" value="CxxCxxCC"/>
    <property type="match status" value="1"/>
</dbReference>
<name>A0ABZ0CZ60_9BURK</name>
<accession>A0ABZ0CZ60</accession>
<evidence type="ECO:0000313" key="1">
    <source>
        <dbReference type="EMBL" id="WOB08325.1"/>
    </source>
</evidence>
<dbReference type="EMBL" id="CP136336">
    <property type="protein sequence ID" value="WOB08325.1"/>
    <property type="molecule type" value="Genomic_DNA"/>
</dbReference>
<organism evidence="1 2">
    <name type="scientific">Piscinibacter gummiphilus</name>
    <dbReference type="NCBI Taxonomy" id="946333"/>
    <lineage>
        <taxon>Bacteria</taxon>
        <taxon>Pseudomonadati</taxon>
        <taxon>Pseudomonadota</taxon>
        <taxon>Betaproteobacteria</taxon>
        <taxon>Burkholderiales</taxon>
        <taxon>Sphaerotilaceae</taxon>
        <taxon>Piscinibacter</taxon>
    </lineage>
</organism>